<dbReference type="InterPro" id="IPR000644">
    <property type="entry name" value="CBS_dom"/>
</dbReference>
<feature type="domain" description="CBS" evidence="5">
    <location>
        <begin position="338"/>
        <end position="398"/>
    </location>
</feature>
<evidence type="ECO:0000259" key="5">
    <source>
        <dbReference type="PROSITE" id="PS51371"/>
    </source>
</evidence>
<dbReference type="GO" id="GO:0006535">
    <property type="term" value="P:cysteine biosynthetic process from serine"/>
    <property type="evidence" value="ECO:0007669"/>
    <property type="project" value="InterPro"/>
</dbReference>
<keyword evidence="7" id="KW-1185">Reference proteome</keyword>
<dbReference type="InterPro" id="IPR001926">
    <property type="entry name" value="TrpB-like_PALP"/>
</dbReference>
<dbReference type="GO" id="GO:0016765">
    <property type="term" value="F:transferase activity, transferring alkyl or aryl (other than methyl) groups"/>
    <property type="evidence" value="ECO:0007669"/>
    <property type="project" value="UniProtKB-ARBA"/>
</dbReference>
<dbReference type="Proteomes" id="UP000036908">
    <property type="component" value="Unassembled WGS sequence"/>
</dbReference>
<dbReference type="PATRIC" id="fig|1566026.4.peg.3717"/>
<dbReference type="InterPro" id="IPR001216">
    <property type="entry name" value="P-phosphate_BS"/>
</dbReference>
<protein>
    <submittedName>
        <fullName evidence="6">Cystathionine beta-synthase</fullName>
    </submittedName>
</protein>
<dbReference type="PROSITE" id="PS51371">
    <property type="entry name" value="CBS"/>
    <property type="match status" value="1"/>
</dbReference>
<dbReference type="EMBL" id="JSVA01000009">
    <property type="protein sequence ID" value="KOF03027.1"/>
    <property type="molecule type" value="Genomic_DNA"/>
</dbReference>
<evidence type="ECO:0000313" key="6">
    <source>
        <dbReference type="EMBL" id="KOF03027.1"/>
    </source>
</evidence>
<sequence>MKYYNSIIETIGDTPLVKLNSVTKGIPGTILAKVEYFNPGNSMKDRMAVKMIEDAEKAGLIKPGGTIIEGTSGNTGMGLALAAIAKGYKCIFTLADKQSQEKMDILKAVGAEVVVCPTNVSPDDPRSYYSVAKKLNADIPNSYYPNQYDNMSNSAAHYETTGPEIWRDTEGQITHYAAGVGTGGSMCGTSKYLKEQNSNIVTVGIDTYGSVFKKYKETGIFDEKEIYSYLTEGIGEDILPKNVNFDLIDHFVKVTDKDGAIMTRRLSREEGLFCGWSCGSAVAGALEWAKENMKEDDVMVIILPDHGTRYLGKVYNDDWMKARGFIENRAFETAADIMSHQNGNGKLTTITQTATVAEAIKLMTSKGISQLPVVNGDEFVGSLVDSKLLAHMIDDADVKGKSVSEIMDKPFQFVSPDNTLDVLSSVITKDNPAVMIRDKANKVHIITRHDLLQAMASN</sequence>
<evidence type="ECO:0000313" key="7">
    <source>
        <dbReference type="Proteomes" id="UP000036908"/>
    </source>
</evidence>
<dbReference type="InterPro" id="IPR046342">
    <property type="entry name" value="CBS_dom_sf"/>
</dbReference>
<name>A0A0L8ALD2_9BACT</name>
<keyword evidence="4" id="KW-0129">CBS domain</keyword>
<evidence type="ECO:0000256" key="2">
    <source>
        <dbReference type="ARBA" id="ARBA00007103"/>
    </source>
</evidence>
<dbReference type="SMART" id="SM00116">
    <property type="entry name" value="CBS"/>
    <property type="match status" value="1"/>
</dbReference>
<dbReference type="Gene3D" id="3.10.580.10">
    <property type="entry name" value="CBS-domain"/>
    <property type="match status" value="1"/>
</dbReference>
<comment type="similarity">
    <text evidence="2">Belongs to the cysteine synthase/cystathionine beta-synthase family.</text>
</comment>
<comment type="cofactor">
    <cofactor evidence="1">
        <name>pyridoxal 5'-phosphate</name>
        <dbReference type="ChEBI" id="CHEBI:597326"/>
    </cofactor>
</comment>
<comment type="caution">
    <text evidence="6">The sequence shown here is derived from an EMBL/GenBank/DDBJ whole genome shotgun (WGS) entry which is preliminary data.</text>
</comment>
<dbReference type="SUPFAM" id="SSF54631">
    <property type="entry name" value="CBS-domain pair"/>
    <property type="match status" value="1"/>
</dbReference>
<dbReference type="AlphaFoldDB" id="A0A0L8ALD2"/>
<proteinExistence type="inferred from homology"/>
<keyword evidence="3" id="KW-0663">Pyridoxal phosphate</keyword>
<dbReference type="PANTHER" id="PTHR10314">
    <property type="entry name" value="CYSTATHIONINE BETA-SYNTHASE"/>
    <property type="match status" value="1"/>
</dbReference>
<evidence type="ECO:0000256" key="3">
    <source>
        <dbReference type="ARBA" id="ARBA00022898"/>
    </source>
</evidence>
<dbReference type="FunFam" id="3.40.50.1100:FF:000118">
    <property type="entry name" value="Related to CYS4-cystathionine beta-synthase"/>
    <property type="match status" value="1"/>
</dbReference>
<evidence type="ECO:0000256" key="1">
    <source>
        <dbReference type="ARBA" id="ARBA00001933"/>
    </source>
</evidence>
<dbReference type="InterPro" id="IPR036052">
    <property type="entry name" value="TrpB-like_PALP_sf"/>
</dbReference>
<dbReference type="RefSeq" id="WP_053223463.1">
    <property type="nucleotide sequence ID" value="NZ_JSVA01000009.1"/>
</dbReference>
<dbReference type="OrthoDB" id="9808024at2"/>
<accession>A0A0L8ALD2</accession>
<gene>
    <name evidence="6" type="ORF">OB69_09405</name>
</gene>
<dbReference type="Pfam" id="PF00291">
    <property type="entry name" value="PALP"/>
    <property type="match status" value="1"/>
</dbReference>
<dbReference type="FunFam" id="3.40.50.1100:FF:000003">
    <property type="entry name" value="Cystathionine beta-synthase"/>
    <property type="match status" value="1"/>
</dbReference>
<dbReference type="CDD" id="cd01561">
    <property type="entry name" value="CBS_like"/>
    <property type="match status" value="1"/>
</dbReference>
<dbReference type="InterPro" id="IPR050214">
    <property type="entry name" value="Cys_Synth/Cystath_Beta-Synth"/>
</dbReference>
<dbReference type="PROSITE" id="PS00901">
    <property type="entry name" value="CYS_SYNTHASE"/>
    <property type="match status" value="1"/>
</dbReference>
<dbReference type="SUPFAM" id="SSF53686">
    <property type="entry name" value="Tryptophan synthase beta subunit-like PLP-dependent enzymes"/>
    <property type="match status" value="1"/>
</dbReference>
<dbReference type="Pfam" id="PF00571">
    <property type="entry name" value="CBS"/>
    <property type="match status" value="2"/>
</dbReference>
<organism evidence="6 7">
    <name type="scientific">Roseivirga seohaensis subsp. aquiponti</name>
    <dbReference type="NCBI Taxonomy" id="1566026"/>
    <lineage>
        <taxon>Bacteria</taxon>
        <taxon>Pseudomonadati</taxon>
        <taxon>Bacteroidota</taxon>
        <taxon>Cytophagia</taxon>
        <taxon>Cytophagales</taxon>
        <taxon>Roseivirgaceae</taxon>
        <taxon>Roseivirga</taxon>
    </lineage>
</organism>
<evidence type="ECO:0000256" key="4">
    <source>
        <dbReference type="PROSITE-ProRule" id="PRU00703"/>
    </source>
</evidence>
<reference evidence="7" key="1">
    <citation type="submission" date="2014-11" db="EMBL/GenBank/DDBJ databases">
        <title>Genome sequencing of Roseivirga sp. D-25.</title>
        <authorList>
            <person name="Selvaratnam C."/>
            <person name="Thevarajoo S."/>
            <person name="Goh K.M."/>
            <person name="Eee R."/>
            <person name="Chan K.-G."/>
            <person name="Chong C.S."/>
        </authorList>
    </citation>
    <scope>NUCLEOTIDE SEQUENCE [LARGE SCALE GENOMIC DNA]</scope>
    <source>
        <strain evidence="7">D-25</strain>
    </source>
</reference>
<dbReference type="Gene3D" id="3.40.50.1100">
    <property type="match status" value="2"/>
</dbReference>